<dbReference type="Gene3D" id="2.40.70.10">
    <property type="entry name" value="Acid Proteases"/>
    <property type="match status" value="2"/>
</dbReference>
<accession>A0A024GPE6</accession>
<dbReference type="SUPFAM" id="SSF50630">
    <property type="entry name" value="Acid proteases"/>
    <property type="match status" value="1"/>
</dbReference>
<dbReference type="Pfam" id="PF00026">
    <property type="entry name" value="Asp"/>
    <property type="match status" value="1"/>
</dbReference>
<name>A0A024GPE6_9STRA</name>
<gene>
    <name evidence="5" type="ORF">BN9_092890</name>
</gene>
<dbReference type="Proteomes" id="UP000053237">
    <property type="component" value="Unassembled WGS sequence"/>
</dbReference>
<dbReference type="InterPro" id="IPR021109">
    <property type="entry name" value="Peptidase_aspartic_dom_sf"/>
</dbReference>
<comment type="caution">
    <text evidence="5">The sequence shown here is derived from an EMBL/GenBank/DDBJ whole genome shotgun (WGS) entry which is preliminary data.</text>
</comment>
<dbReference type="PANTHER" id="PTHR47966:SF51">
    <property type="entry name" value="BETA-SITE APP-CLEAVING ENZYME, ISOFORM A-RELATED"/>
    <property type="match status" value="1"/>
</dbReference>
<dbReference type="InterPro" id="IPR001461">
    <property type="entry name" value="Aspartic_peptidase_A1"/>
</dbReference>
<evidence type="ECO:0000259" key="4">
    <source>
        <dbReference type="PROSITE" id="PS51767"/>
    </source>
</evidence>
<dbReference type="EMBL" id="CAIX01000210">
    <property type="protein sequence ID" value="CCI48227.1"/>
    <property type="molecule type" value="Genomic_DNA"/>
</dbReference>
<evidence type="ECO:0000313" key="6">
    <source>
        <dbReference type="Proteomes" id="UP000053237"/>
    </source>
</evidence>
<keyword evidence="2" id="KW-0645">Protease</keyword>
<dbReference type="GO" id="GO:0006508">
    <property type="term" value="P:proteolysis"/>
    <property type="evidence" value="ECO:0007669"/>
    <property type="project" value="UniProtKB-KW"/>
</dbReference>
<dbReference type="AlphaFoldDB" id="A0A024GPE6"/>
<dbReference type="GO" id="GO:0004190">
    <property type="term" value="F:aspartic-type endopeptidase activity"/>
    <property type="evidence" value="ECO:0007669"/>
    <property type="project" value="UniProtKB-KW"/>
</dbReference>
<dbReference type="InterPro" id="IPR033121">
    <property type="entry name" value="PEPTIDASE_A1"/>
</dbReference>
<keyword evidence="3" id="KW-0378">Hydrolase</keyword>
<reference evidence="5 6" key="1">
    <citation type="submission" date="2012-05" db="EMBL/GenBank/DDBJ databases">
        <title>Recombination and specialization in a pathogen metapopulation.</title>
        <authorList>
            <person name="Gardiner A."/>
            <person name="Kemen E."/>
            <person name="Schultz-Larsen T."/>
            <person name="MacLean D."/>
            <person name="Van Oosterhout C."/>
            <person name="Jones J.D.G."/>
        </authorList>
    </citation>
    <scope>NUCLEOTIDE SEQUENCE [LARGE SCALE GENOMIC DNA]</scope>
    <source>
        <strain evidence="5 6">Ac Nc2</strain>
    </source>
</reference>
<evidence type="ECO:0000256" key="1">
    <source>
        <dbReference type="ARBA" id="ARBA00007447"/>
    </source>
</evidence>
<comment type="similarity">
    <text evidence="1">Belongs to the peptidase A1 family.</text>
</comment>
<evidence type="ECO:0000256" key="2">
    <source>
        <dbReference type="ARBA" id="ARBA00022670"/>
    </source>
</evidence>
<protein>
    <recommendedName>
        <fullName evidence="4">Peptidase A1 domain-containing protein</fullName>
    </recommendedName>
</protein>
<sequence>MTILSTLIGFSVLPGFRDQSINSPMTTVERIPISIVGQGNISTGNSLSEFAMNANVYWSSQHYLLTISVGKPANPLTIETSRDFRIKVVTDSTVFWIPQKFYDQNLFRRRWWTSYVSIPGENNIQIDGYYARDDLQLGKMQARNEKIIIASAGAPLDSMKRDQYQGVLGSGYKTTTNLNMYDTPFYHFLKSRQYTLNVYSFYIYNESYGELVIGEVDPIHGALSYVAVCDTDEPWTIEFSQVKLDHEAILDNHLMIAQFNPARAGILVPKMELNTIILALDREGFSFAFLNGRYVALCHNEKLPTLRFQFGEALVNLTSDDYMFRSGNYCVLALSAQTDRKTWVFGQVFFRIMYTVFEWGTGKQIPKMGFAKYR</sequence>
<evidence type="ECO:0000256" key="3">
    <source>
        <dbReference type="ARBA" id="ARBA00022750"/>
    </source>
</evidence>
<proteinExistence type="inferred from homology"/>
<organism evidence="5 6">
    <name type="scientific">Albugo candida</name>
    <dbReference type="NCBI Taxonomy" id="65357"/>
    <lineage>
        <taxon>Eukaryota</taxon>
        <taxon>Sar</taxon>
        <taxon>Stramenopiles</taxon>
        <taxon>Oomycota</taxon>
        <taxon>Peronosporomycetes</taxon>
        <taxon>Albuginales</taxon>
        <taxon>Albuginaceae</taxon>
        <taxon>Albugo</taxon>
    </lineage>
</organism>
<keyword evidence="3" id="KW-0064">Aspartyl protease</keyword>
<dbReference type="PANTHER" id="PTHR47966">
    <property type="entry name" value="BETA-SITE APP-CLEAVING ENZYME, ISOFORM A-RELATED"/>
    <property type="match status" value="1"/>
</dbReference>
<dbReference type="OrthoDB" id="771136at2759"/>
<dbReference type="STRING" id="65357.A0A024GPE6"/>
<dbReference type="PROSITE" id="PS51767">
    <property type="entry name" value="PEPTIDASE_A1"/>
    <property type="match status" value="1"/>
</dbReference>
<keyword evidence="6" id="KW-1185">Reference proteome</keyword>
<evidence type="ECO:0000313" key="5">
    <source>
        <dbReference type="EMBL" id="CCI48227.1"/>
    </source>
</evidence>
<dbReference type="InParanoid" id="A0A024GPE6"/>
<feature type="domain" description="Peptidase A1" evidence="4">
    <location>
        <begin position="63"/>
        <end position="371"/>
    </location>
</feature>